<accession>A0A0F9JLK6</accession>
<organism evidence="1">
    <name type="scientific">marine sediment metagenome</name>
    <dbReference type="NCBI Taxonomy" id="412755"/>
    <lineage>
        <taxon>unclassified sequences</taxon>
        <taxon>metagenomes</taxon>
        <taxon>ecological metagenomes</taxon>
    </lineage>
</organism>
<dbReference type="EMBL" id="LAZR01009799">
    <property type="protein sequence ID" value="KKM70538.1"/>
    <property type="molecule type" value="Genomic_DNA"/>
</dbReference>
<reference evidence="1" key="1">
    <citation type="journal article" date="2015" name="Nature">
        <title>Complex archaea that bridge the gap between prokaryotes and eukaryotes.</title>
        <authorList>
            <person name="Spang A."/>
            <person name="Saw J.H."/>
            <person name="Jorgensen S.L."/>
            <person name="Zaremba-Niedzwiedzka K."/>
            <person name="Martijn J."/>
            <person name="Lind A.E."/>
            <person name="van Eijk R."/>
            <person name="Schleper C."/>
            <person name="Guy L."/>
            <person name="Ettema T.J."/>
        </authorList>
    </citation>
    <scope>NUCLEOTIDE SEQUENCE</scope>
</reference>
<sequence>MTDKERLPLQEQIDALKEDMDSQWEITCSMFRNFERAIRAIMGTSDENIEGMKILNDSMQGIIKDYTSKGIYPNKRSNKYD</sequence>
<evidence type="ECO:0000313" key="1">
    <source>
        <dbReference type="EMBL" id="KKM70538.1"/>
    </source>
</evidence>
<name>A0A0F9JLK6_9ZZZZ</name>
<comment type="caution">
    <text evidence="1">The sequence shown here is derived from an EMBL/GenBank/DDBJ whole genome shotgun (WGS) entry which is preliminary data.</text>
</comment>
<dbReference type="AlphaFoldDB" id="A0A0F9JLK6"/>
<gene>
    <name evidence="1" type="ORF">LCGC14_1439770</name>
</gene>
<proteinExistence type="predicted"/>
<protein>
    <submittedName>
        <fullName evidence="1">Uncharacterized protein</fullName>
    </submittedName>
</protein>